<protein>
    <submittedName>
        <fullName evidence="1">Uncharacterized protein</fullName>
    </submittedName>
</protein>
<reference evidence="1" key="1">
    <citation type="submission" date="2019-08" db="EMBL/GenBank/DDBJ databases">
        <authorList>
            <person name="Kucharzyk K."/>
            <person name="Murdoch R.W."/>
            <person name="Higgins S."/>
            <person name="Loffler F."/>
        </authorList>
    </citation>
    <scope>NUCLEOTIDE SEQUENCE</scope>
</reference>
<comment type="caution">
    <text evidence="1">The sequence shown here is derived from an EMBL/GenBank/DDBJ whole genome shotgun (WGS) entry which is preliminary data.</text>
</comment>
<gene>
    <name evidence="1" type="ORF">SDC9_164458</name>
</gene>
<sequence length="44" mass="4655">MESKMKRVLCGSVSPIPRDAADAIDVVSVRLMASSNGPRVIAVQ</sequence>
<accession>A0A645FRM9</accession>
<name>A0A645FRM9_9ZZZZ</name>
<organism evidence="1">
    <name type="scientific">bioreactor metagenome</name>
    <dbReference type="NCBI Taxonomy" id="1076179"/>
    <lineage>
        <taxon>unclassified sequences</taxon>
        <taxon>metagenomes</taxon>
        <taxon>ecological metagenomes</taxon>
    </lineage>
</organism>
<proteinExistence type="predicted"/>
<evidence type="ECO:0000313" key="1">
    <source>
        <dbReference type="EMBL" id="MPN17108.1"/>
    </source>
</evidence>
<dbReference type="EMBL" id="VSSQ01064145">
    <property type="protein sequence ID" value="MPN17108.1"/>
    <property type="molecule type" value="Genomic_DNA"/>
</dbReference>
<dbReference type="AlphaFoldDB" id="A0A645FRM9"/>